<organism evidence="1 2">
    <name type="scientific">Vigna unguiculata</name>
    <name type="common">Cowpea</name>
    <dbReference type="NCBI Taxonomy" id="3917"/>
    <lineage>
        <taxon>Eukaryota</taxon>
        <taxon>Viridiplantae</taxon>
        <taxon>Streptophyta</taxon>
        <taxon>Embryophyta</taxon>
        <taxon>Tracheophyta</taxon>
        <taxon>Spermatophyta</taxon>
        <taxon>Magnoliopsida</taxon>
        <taxon>eudicotyledons</taxon>
        <taxon>Gunneridae</taxon>
        <taxon>Pentapetalae</taxon>
        <taxon>rosids</taxon>
        <taxon>fabids</taxon>
        <taxon>Fabales</taxon>
        <taxon>Fabaceae</taxon>
        <taxon>Papilionoideae</taxon>
        <taxon>50 kb inversion clade</taxon>
        <taxon>NPAAA clade</taxon>
        <taxon>indigoferoid/millettioid clade</taxon>
        <taxon>Phaseoleae</taxon>
        <taxon>Vigna</taxon>
    </lineage>
</organism>
<dbReference type="EMBL" id="CP039346">
    <property type="protein sequence ID" value="QCD84165.1"/>
    <property type="molecule type" value="Genomic_DNA"/>
</dbReference>
<evidence type="ECO:0000313" key="1">
    <source>
        <dbReference type="EMBL" id="QCD84165.1"/>
    </source>
</evidence>
<evidence type="ECO:0000313" key="2">
    <source>
        <dbReference type="Proteomes" id="UP000501690"/>
    </source>
</evidence>
<dbReference type="Proteomes" id="UP000501690">
    <property type="component" value="Linkage Group LG2"/>
</dbReference>
<gene>
    <name evidence="1" type="ORF">DEO72_LG2g4515</name>
</gene>
<proteinExistence type="predicted"/>
<accession>A0A4D6L6W6</accession>
<sequence>MSSLAAYSKPPGDFWEFFQKLENTTIWDYAGHHDHTLQYKTIIKHELVLHVGCYDIFDVNVKTKLFPLNDSMDTVKGITAVGNHADIVVWKPEQEFALDDN</sequence>
<protein>
    <submittedName>
        <fullName evidence="1">Uncharacterized protein</fullName>
    </submittedName>
</protein>
<dbReference type="AlphaFoldDB" id="A0A4D6L6W6"/>
<name>A0A4D6L6W6_VIGUN</name>
<reference evidence="1 2" key="1">
    <citation type="submission" date="2019-04" db="EMBL/GenBank/DDBJ databases">
        <title>An improved genome assembly and genetic linkage map for asparagus bean, Vigna unguiculata ssp. sesquipedialis.</title>
        <authorList>
            <person name="Xia Q."/>
            <person name="Zhang R."/>
            <person name="Dong Y."/>
        </authorList>
    </citation>
    <scope>NUCLEOTIDE SEQUENCE [LARGE SCALE GENOMIC DNA]</scope>
    <source>
        <tissue evidence="1">Leaf</tissue>
    </source>
</reference>
<keyword evidence="2" id="KW-1185">Reference proteome</keyword>